<gene>
    <name evidence="2" type="ORF">BJY26_001052</name>
</gene>
<dbReference type="InterPro" id="IPR013096">
    <property type="entry name" value="Cupin_2"/>
</dbReference>
<dbReference type="InterPro" id="IPR014710">
    <property type="entry name" value="RmlC-like_jellyroll"/>
</dbReference>
<organism evidence="2 3">
    <name type="scientific">Spelaeicoccus albus</name>
    <dbReference type="NCBI Taxonomy" id="1280376"/>
    <lineage>
        <taxon>Bacteria</taxon>
        <taxon>Bacillati</taxon>
        <taxon>Actinomycetota</taxon>
        <taxon>Actinomycetes</taxon>
        <taxon>Micrococcales</taxon>
        <taxon>Brevibacteriaceae</taxon>
        <taxon>Spelaeicoccus</taxon>
    </lineage>
</organism>
<dbReference type="CDD" id="cd02215">
    <property type="entry name" value="cupin_QDO_N_C"/>
    <property type="match status" value="2"/>
</dbReference>
<comment type="caution">
    <text evidence="2">The sequence shown here is derived from an EMBL/GenBank/DDBJ whole genome shotgun (WGS) entry which is preliminary data.</text>
</comment>
<protein>
    <submittedName>
        <fullName evidence="2">Quercetin 2,3-dioxygenase</fullName>
        <ecNumber evidence="2">1.13.11.24</ecNumber>
    </submittedName>
</protein>
<dbReference type="AlphaFoldDB" id="A0A7Z0CZW6"/>
<dbReference type="PANTHER" id="PTHR36440">
    <property type="entry name" value="PUTATIVE (AFU_ORTHOLOGUE AFUA_8G07350)-RELATED"/>
    <property type="match status" value="1"/>
</dbReference>
<proteinExistence type="predicted"/>
<evidence type="ECO:0000259" key="1">
    <source>
        <dbReference type="Pfam" id="PF07883"/>
    </source>
</evidence>
<dbReference type="Proteomes" id="UP000539111">
    <property type="component" value="Unassembled WGS sequence"/>
</dbReference>
<dbReference type="EMBL" id="JACBZP010000001">
    <property type="protein sequence ID" value="NYI66746.1"/>
    <property type="molecule type" value="Genomic_DNA"/>
</dbReference>
<keyword evidence="2" id="KW-0560">Oxidoreductase</keyword>
<dbReference type="Pfam" id="PF07883">
    <property type="entry name" value="Cupin_2"/>
    <property type="match status" value="1"/>
</dbReference>
<sequence>MTTTDVEAMHALAPVMGALPGEPVPYYVPSGEGLRRETGGQLWTVIARNADTGGLFDAAFVLGPRGAESPFHSIPAQRTFVMLEGSAQFWLRGAGRLLVPGDSVHVAAGEPVAYRMTSHLTRFLQFSAPGSALDAVLGKSPAVTRHTYSAGRARSTNELVLPGNAQAQEVPRVEIQDAWDDTLPGGAGSYFLRARTGDRRGWPDAINSYIARGRNTAGAYFAVDTLAAPQPYIIRHFHARHTENFVCLSGRIWLWVNGTEVLLTAGDFLHAPAGTIHSFAIAAHNTRMLGLLTSDVFEPFFDVTGVATDDTVHTEGLIDPSILTDGIKANPDLDLVVVGAPPERVVAPGI</sequence>
<name>A0A7Z0CZW6_9MICO</name>
<keyword evidence="2" id="KW-0223">Dioxygenase</keyword>
<dbReference type="Gene3D" id="2.60.120.10">
    <property type="entry name" value="Jelly Rolls"/>
    <property type="match status" value="2"/>
</dbReference>
<accession>A0A7Z0CZW6</accession>
<evidence type="ECO:0000313" key="2">
    <source>
        <dbReference type="EMBL" id="NYI66746.1"/>
    </source>
</evidence>
<keyword evidence="3" id="KW-1185">Reference proteome</keyword>
<dbReference type="SUPFAM" id="SSF51182">
    <property type="entry name" value="RmlC-like cupins"/>
    <property type="match status" value="1"/>
</dbReference>
<dbReference type="InterPro" id="IPR053146">
    <property type="entry name" value="QDO-like"/>
</dbReference>
<dbReference type="PANTHER" id="PTHR36440:SF1">
    <property type="entry name" value="PUTATIVE (AFU_ORTHOLOGUE AFUA_8G07350)-RELATED"/>
    <property type="match status" value="1"/>
</dbReference>
<dbReference type="EC" id="1.13.11.24" evidence="2"/>
<feature type="domain" description="Cupin type-2" evidence="1">
    <location>
        <begin position="230"/>
        <end position="281"/>
    </location>
</feature>
<reference evidence="2 3" key="1">
    <citation type="submission" date="2020-07" db="EMBL/GenBank/DDBJ databases">
        <title>Sequencing the genomes of 1000 actinobacteria strains.</title>
        <authorList>
            <person name="Klenk H.-P."/>
        </authorList>
    </citation>
    <scope>NUCLEOTIDE SEQUENCE [LARGE SCALE GENOMIC DNA]</scope>
    <source>
        <strain evidence="2 3">DSM 26341</strain>
    </source>
</reference>
<dbReference type="GO" id="GO:0008127">
    <property type="term" value="F:quercetin 2,3-dioxygenase activity"/>
    <property type="evidence" value="ECO:0007669"/>
    <property type="project" value="UniProtKB-EC"/>
</dbReference>
<dbReference type="InterPro" id="IPR011051">
    <property type="entry name" value="RmlC_Cupin_sf"/>
</dbReference>
<dbReference type="RefSeq" id="WP_218852262.1">
    <property type="nucleotide sequence ID" value="NZ_JACBZP010000001.1"/>
</dbReference>
<evidence type="ECO:0000313" key="3">
    <source>
        <dbReference type="Proteomes" id="UP000539111"/>
    </source>
</evidence>